<evidence type="ECO:0000313" key="2">
    <source>
        <dbReference type="EMBL" id="MBS4210936.1"/>
    </source>
</evidence>
<dbReference type="Gene3D" id="3.40.50.150">
    <property type="entry name" value="Vaccinia Virus protein VP39"/>
    <property type="match status" value="1"/>
</dbReference>
<dbReference type="InterPro" id="IPR015985">
    <property type="entry name" value="TehB-like_dom"/>
</dbReference>
<dbReference type="Proteomes" id="UP000679749">
    <property type="component" value="Unassembled WGS sequence"/>
</dbReference>
<gene>
    <name evidence="2" type="ORF">KHA99_00555</name>
</gene>
<dbReference type="RefSeq" id="WP_213115491.1">
    <property type="nucleotide sequence ID" value="NZ_JAGYPF010000001.1"/>
</dbReference>
<proteinExistence type="predicted"/>
<accession>A0A942TY54</accession>
<name>A0A942TY54_9BACI</name>
<dbReference type="EMBL" id="JAGYPF010000001">
    <property type="protein sequence ID" value="MBS4210936.1"/>
    <property type="molecule type" value="Genomic_DNA"/>
</dbReference>
<dbReference type="AlphaFoldDB" id="A0A942TY54"/>
<dbReference type="GO" id="GO:0008168">
    <property type="term" value="F:methyltransferase activity"/>
    <property type="evidence" value="ECO:0007669"/>
    <property type="project" value="UniProtKB-KW"/>
</dbReference>
<keyword evidence="2" id="KW-0489">Methyltransferase</keyword>
<evidence type="ECO:0000313" key="3">
    <source>
        <dbReference type="Proteomes" id="UP000679749"/>
    </source>
</evidence>
<keyword evidence="2" id="KW-0808">Transferase</keyword>
<keyword evidence="3" id="KW-1185">Reference proteome</keyword>
<dbReference type="CDD" id="cd02440">
    <property type="entry name" value="AdoMet_MTases"/>
    <property type="match status" value="1"/>
</dbReference>
<dbReference type="GO" id="GO:0032259">
    <property type="term" value="P:methylation"/>
    <property type="evidence" value="ECO:0007669"/>
    <property type="project" value="UniProtKB-KW"/>
</dbReference>
<dbReference type="Pfam" id="PF03848">
    <property type="entry name" value="TehB"/>
    <property type="match status" value="1"/>
</dbReference>
<protein>
    <submittedName>
        <fullName evidence="2">Methyltransferase domain-containing protein</fullName>
    </submittedName>
</protein>
<feature type="domain" description="Tellurite resistance methyltransferase TehB-like" evidence="1">
    <location>
        <begin position="34"/>
        <end position="175"/>
    </location>
</feature>
<evidence type="ECO:0000259" key="1">
    <source>
        <dbReference type="Pfam" id="PF03848"/>
    </source>
</evidence>
<organism evidence="2 3">
    <name type="scientific">Neobacillus rhizophilus</name>
    <dbReference type="NCBI Taxonomy" id="2833579"/>
    <lineage>
        <taxon>Bacteria</taxon>
        <taxon>Bacillati</taxon>
        <taxon>Bacillota</taxon>
        <taxon>Bacilli</taxon>
        <taxon>Bacillales</taxon>
        <taxon>Bacillaceae</taxon>
        <taxon>Neobacillus</taxon>
    </lineage>
</organism>
<dbReference type="InterPro" id="IPR029063">
    <property type="entry name" value="SAM-dependent_MTases_sf"/>
</dbReference>
<comment type="caution">
    <text evidence="2">The sequence shown here is derived from an EMBL/GenBank/DDBJ whole genome shotgun (WGS) entry which is preliminary data.</text>
</comment>
<sequence>MDMKSKWNAKYKDRLTELKEPVPNPRLKDLSVHLHGGNALDLACGLGGNSIFLAQLNYHVVALDISEIAIHFLQEQAVEQHLNINPRVCDLTDVTQLKKEHISTDLIVITYYLDRSLFPFVKSMVKRNGFFFMETYFQTPKTAYQTISDQYKLKPKELLNEFSEWKVLFFEENDQEGRQTVFCQKV</sequence>
<reference evidence="2" key="1">
    <citation type="submission" date="2021-05" db="EMBL/GenBank/DDBJ databases">
        <title>Novel Bacillus species.</title>
        <authorList>
            <person name="Liu G."/>
        </authorList>
    </citation>
    <scope>NUCLEOTIDE SEQUENCE</scope>
    <source>
        <strain evidence="2">FJAT-49825</strain>
    </source>
</reference>
<dbReference type="SUPFAM" id="SSF53335">
    <property type="entry name" value="S-adenosyl-L-methionine-dependent methyltransferases"/>
    <property type="match status" value="1"/>
</dbReference>